<feature type="compositionally biased region" description="Basic residues" evidence="1">
    <location>
        <begin position="153"/>
        <end position="175"/>
    </location>
</feature>
<accession>A0ABM9AYT3</accession>
<evidence type="ECO:0000313" key="4">
    <source>
        <dbReference type="Proteomes" id="UP000837803"/>
    </source>
</evidence>
<dbReference type="RefSeq" id="WP_238749831.1">
    <property type="nucleotide sequence ID" value="NZ_CAKLPZ010000001.1"/>
</dbReference>
<dbReference type="InterPro" id="IPR013783">
    <property type="entry name" value="Ig-like_fold"/>
</dbReference>
<reference evidence="3" key="1">
    <citation type="submission" date="2021-12" db="EMBL/GenBank/DDBJ databases">
        <authorList>
            <person name="Rodrigo-Torres L."/>
            <person name="Arahal R. D."/>
            <person name="Lucena T."/>
        </authorList>
    </citation>
    <scope>NUCLEOTIDE SEQUENCE</scope>
    <source>
        <strain evidence="3">CECT 8419</strain>
    </source>
</reference>
<dbReference type="Gene3D" id="2.60.40.10">
    <property type="entry name" value="Immunoglobulins"/>
    <property type="match status" value="1"/>
</dbReference>
<feature type="region of interest" description="Disordered" evidence="1">
    <location>
        <begin position="106"/>
        <end position="178"/>
    </location>
</feature>
<gene>
    <name evidence="3" type="ORF">LEM8419_00930</name>
</gene>
<dbReference type="Proteomes" id="UP000837803">
    <property type="component" value="Unassembled WGS sequence"/>
</dbReference>
<evidence type="ECO:0000256" key="1">
    <source>
        <dbReference type="SAM" id="MobiDB-lite"/>
    </source>
</evidence>
<proteinExistence type="predicted"/>
<dbReference type="SUPFAM" id="SSF81296">
    <property type="entry name" value="E set domains"/>
    <property type="match status" value="1"/>
</dbReference>
<dbReference type="InterPro" id="IPR032640">
    <property type="entry name" value="AMPK1_CBM"/>
</dbReference>
<dbReference type="Gene3D" id="1.10.150.20">
    <property type="entry name" value="5' to 3' exonuclease, C-terminal subdomain"/>
    <property type="match status" value="1"/>
</dbReference>
<dbReference type="EMBL" id="CAKLPZ010000001">
    <property type="protein sequence ID" value="CAH0999630.1"/>
    <property type="molecule type" value="Genomic_DNA"/>
</dbReference>
<name>A0ABM9AYT3_9BACT</name>
<evidence type="ECO:0000313" key="3">
    <source>
        <dbReference type="EMBL" id="CAH0999630.1"/>
    </source>
</evidence>
<dbReference type="CDD" id="cd07184">
    <property type="entry name" value="E_set_Isoamylase_like_N"/>
    <property type="match status" value="1"/>
</dbReference>
<evidence type="ECO:0000259" key="2">
    <source>
        <dbReference type="Pfam" id="PF16561"/>
    </source>
</evidence>
<organism evidence="3 4">
    <name type="scientific">Neolewinella maritima</name>
    <dbReference type="NCBI Taxonomy" id="1383882"/>
    <lineage>
        <taxon>Bacteria</taxon>
        <taxon>Pseudomonadati</taxon>
        <taxon>Bacteroidota</taxon>
        <taxon>Saprospiria</taxon>
        <taxon>Saprospirales</taxon>
        <taxon>Lewinellaceae</taxon>
        <taxon>Neolewinella</taxon>
    </lineage>
</organism>
<sequence length="260" mass="27926">MITSTFVKSKKAYKVSFELAQERVGADRDVRVLGNFNDWSWDQGVKLSSGKNGYTGATELTPGTYQFRYLVDGHHWANDDTVDSYSDSGHGSTNCCFTLDEVKEDKSTDKKPAAKKSAAKKPAAKKATAKKDDAIEAATSAPASKPVVTPKATAKKKPAAKKPAAKKPATKKAAKAKTDDLKKIEGVGPKIAGLLNEAGINSFAELAKASEKQLADVLQKAGARFRLAQHDTWQEQATLAANGKMDELKKLQDTLKGGKK</sequence>
<feature type="domain" description="AMP-activated protein kinase glycogen-binding" evidence="2">
    <location>
        <begin position="28"/>
        <end position="90"/>
    </location>
</feature>
<dbReference type="Pfam" id="PF14520">
    <property type="entry name" value="HHH_5"/>
    <property type="match status" value="1"/>
</dbReference>
<dbReference type="Pfam" id="PF16561">
    <property type="entry name" value="AMPK1_CBM"/>
    <property type="match status" value="1"/>
</dbReference>
<keyword evidence="4" id="KW-1185">Reference proteome</keyword>
<comment type="caution">
    <text evidence="3">The sequence shown here is derived from an EMBL/GenBank/DDBJ whole genome shotgun (WGS) entry which is preliminary data.</text>
</comment>
<dbReference type="InterPro" id="IPR014756">
    <property type="entry name" value="Ig_E-set"/>
</dbReference>
<feature type="compositionally biased region" description="Basic residues" evidence="1">
    <location>
        <begin position="113"/>
        <end position="128"/>
    </location>
</feature>
<protein>
    <recommendedName>
        <fullName evidence="2">AMP-activated protein kinase glycogen-binding domain-containing protein</fullName>
    </recommendedName>
</protein>